<reference evidence="2 3" key="2">
    <citation type="submission" date="2024-10" db="EMBL/GenBank/DDBJ databases">
        <authorList>
            <person name="Ryan C."/>
        </authorList>
    </citation>
    <scope>NUCLEOTIDE SEQUENCE [LARGE SCALE GENOMIC DNA]</scope>
</reference>
<dbReference type="PROSITE" id="PS51277">
    <property type="entry name" value="BURP"/>
    <property type="match status" value="1"/>
</dbReference>
<feature type="domain" description="BURP" evidence="1">
    <location>
        <begin position="142"/>
        <end position="356"/>
    </location>
</feature>
<name>A0ABC9GEA2_9POAL</name>
<proteinExistence type="predicted"/>
<dbReference type="PANTHER" id="PTHR31236:SF24">
    <property type="entry name" value="BURP DOMAIN PROTEIN RD22"/>
    <property type="match status" value="1"/>
</dbReference>
<dbReference type="AlphaFoldDB" id="A0ABC9GEA2"/>
<evidence type="ECO:0000313" key="3">
    <source>
        <dbReference type="Proteomes" id="UP001497457"/>
    </source>
</evidence>
<gene>
    <name evidence="2" type="ORF">URODEC1_LOCUS114933</name>
</gene>
<dbReference type="EMBL" id="OZ075119">
    <property type="protein sequence ID" value="CAL5092538.1"/>
    <property type="molecule type" value="Genomic_DNA"/>
</dbReference>
<sequence>MAAKPWSCGATCLEEPQGLYIPVPEGFGSQSKLHLPSPPHPACPCSNTDIGQGMHPSKLLLIMVAAGTAAVHGDPAATTPAARFWEQALPGTLMPEAIADLVQKGIDHSPLVEHYPAFPDLSVCGAWSNTCTRSMALGTGIFFHKAQLHQGSAMEISFPAAAETAILPHSVAADEKKAPFANLTEVLATFAIAPGSAEAEHVRDTLKWCQAPPQLAGELMTCATSLESTVASATRMLGGGGGVWAAASALPSGGGLPRGRYVVEAVAPLDGDHFVACHKVPFPYAVYQCHMTTRMTDRAYVVSLRSGALTAHMVAFCHLDTSNWNQSHPAFEILHTKLGMPVCHFVPYGNPVFGKKVTKA</sequence>
<organism evidence="2 3">
    <name type="scientific">Urochloa decumbens</name>
    <dbReference type="NCBI Taxonomy" id="240449"/>
    <lineage>
        <taxon>Eukaryota</taxon>
        <taxon>Viridiplantae</taxon>
        <taxon>Streptophyta</taxon>
        <taxon>Embryophyta</taxon>
        <taxon>Tracheophyta</taxon>
        <taxon>Spermatophyta</taxon>
        <taxon>Magnoliopsida</taxon>
        <taxon>Liliopsida</taxon>
        <taxon>Poales</taxon>
        <taxon>Poaceae</taxon>
        <taxon>PACMAD clade</taxon>
        <taxon>Panicoideae</taxon>
        <taxon>Panicodae</taxon>
        <taxon>Paniceae</taxon>
        <taxon>Melinidinae</taxon>
        <taxon>Urochloa</taxon>
    </lineage>
</organism>
<evidence type="ECO:0000259" key="1">
    <source>
        <dbReference type="PROSITE" id="PS51277"/>
    </source>
</evidence>
<dbReference type="PANTHER" id="PTHR31236">
    <property type="entry name" value="BURP DOMAIN PROTEIN USPL1-LIKE"/>
    <property type="match status" value="1"/>
</dbReference>
<evidence type="ECO:0000313" key="2">
    <source>
        <dbReference type="EMBL" id="CAL5092538.1"/>
    </source>
</evidence>
<keyword evidence="3" id="KW-1185">Reference proteome</keyword>
<accession>A0ABC9GEA2</accession>
<dbReference type="InterPro" id="IPR044816">
    <property type="entry name" value="BURP"/>
</dbReference>
<dbReference type="Proteomes" id="UP001497457">
    <property type="component" value="Chromosome 9rd"/>
</dbReference>
<dbReference type="SMART" id="SM01045">
    <property type="entry name" value="BURP"/>
    <property type="match status" value="1"/>
</dbReference>
<dbReference type="InterPro" id="IPR004873">
    <property type="entry name" value="BURP_dom"/>
</dbReference>
<reference evidence="3" key="1">
    <citation type="submission" date="2024-06" db="EMBL/GenBank/DDBJ databases">
        <authorList>
            <person name="Ryan C."/>
        </authorList>
    </citation>
    <scope>NUCLEOTIDE SEQUENCE [LARGE SCALE GENOMIC DNA]</scope>
</reference>
<protein>
    <recommendedName>
        <fullName evidence="1">BURP domain-containing protein</fullName>
    </recommendedName>
</protein>
<dbReference type="Pfam" id="PF03181">
    <property type="entry name" value="BURP"/>
    <property type="match status" value="1"/>
</dbReference>